<dbReference type="AlphaFoldDB" id="H6NAL7"/>
<name>H6NAL7_9BACL</name>
<feature type="domain" description="GerMN" evidence="3">
    <location>
        <begin position="79"/>
        <end position="185"/>
    </location>
</feature>
<feature type="region of interest" description="Disordered" evidence="1">
    <location>
        <begin position="26"/>
        <end position="73"/>
    </location>
</feature>
<dbReference type="EMBL" id="CP003235">
    <property type="protein sequence ID" value="AFC29942.1"/>
    <property type="molecule type" value="Genomic_DNA"/>
</dbReference>
<protein>
    <recommendedName>
        <fullName evidence="3">GerMN domain-containing protein</fullName>
    </recommendedName>
</protein>
<evidence type="ECO:0000256" key="1">
    <source>
        <dbReference type="SAM" id="MobiDB-lite"/>
    </source>
</evidence>
<feature type="compositionally biased region" description="Basic and acidic residues" evidence="1">
    <location>
        <begin position="59"/>
        <end position="73"/>
    </location>
</feature>
<dbReference type="RefSeq" id="WP_014370066.1">
    <property type="nucleotide sequence ID" value="NC_016935.1"/>
</dbReference>
<reference evidence="4 5" key="1">
    <citation type="journal article" date="2012" name="J. Bacteriol.">
        <title>Complete Genome Sequence of Paenibacillus mucilaginosus 3016, a Bacterium Functional as Microbial Fertilizer.</title>
        <authorList>
            <person name="Ma M."/>
            <person name="Wang Z."/>
            <person name="Li L."/>
            <person name="Jiang X."/>
            <person name="Guan D."/>
            <person name="Cao F."/>
            <person name="Chen H."/>
            <person name="Wang X."/>
            <person name="Shen D."/>
            <person name="Du B."/>
            <person name="Li J."/>
        </authorList>
    </citation>
    <scope>NUCLEOTIDE SEQUENCE [LARGE SCALE GENOMIC DNA]</scope>
    <source>
        <strain evidence="4 5">3016</strain>
    </source>
</reference>
<keyword evidence="5" id="KW-1185">Reference proteome</keyword>
<feature type="signal peptide" evidence="2">
    <location>
        <begin position="1"/>
        <end position="25"/>
    </location>
</feature>
<organism evidence="4 5">
    <name type="scientific">Paenibacillus mucilaginosus 3016</name>
    <dbReference type="NCBI Taxonomy" id="1116391"/>
    <lineage>
        <taxon>Bacteria</taxon>
        <taxon>Bacillati</taxon>
        <taxon>Bacillota</taxon>
        <taxon>Bacilli</taxon>
        <taxon>Bacillales</taxon>
        <taxon>Paenibacillaceae</taxon>
        <taxon>Paenibacillus</taxon>
    </lineage>
</organism>
<evidence type="ECO:0000313" key="5">
    <source>
        <dbReference type="Proteomes" id="UP000007523"/>
    </source>
</evidence>
<dbReference type="InterPro" id="IPR019606">
    <property type="entry name" value="GerMN"/>
</dbReference>
<gene>
    <name evidence="4" type="ORF">PM3016_3076</name>
</gene>
<proteinExistence type="predicted"/>
<accession>H6NAL7</accession>
<dbReference type="Proteomes" id="UP000007523">
    <property type="component" value="Chromosome"/>
</dbReference>
<dbReference type="KEGG" id="pmq:PM3016_3076"/>
<dbReference type="Pfam" id="PF10646">
    <property type="entry name" value="Germane"/>
    <property type="match status" value="1"/>
</dbReference>
<dbReference type="STRING" id="1116391.PM3016_3076"/>
<dbReference type="PROSITE" id="PS51257">
    <property type="entry name" value="PROKAR_LIPOPROTEIN"/>
    <property type="match status" value="1"/>
</dbReference>
<evidence type="ECO:0000313" key="4">
    <source>
        <dbReference type="EMBL" id="AFC29942.1"/>
    </source>
</evidence>
<feature type="compositionally biased region" description="Low complexity" evidence="1">
    <location>
        <begin position="37"/>
        <end position="58"/>
    </location>
</feature>
<sequence>MQQSWLKVTAAAAIAVLLAAGCGQKAPLSGEAPVTPPQNAAAPAPAAEPGPQGNTTTEPAKETPKPEPKTEEKQLTIKAYFSDAQLEKLVEKSVKVTYQADKDKYLAALNSLKKAPDAETITLFKGFTFKKAELKEGLLTVDLSMGEESRLGSGGEELLLQALQKTLFQFEEVGSIDVLLDGKPADSLMGHMELPHPIKRP</sequence>
<evidence type="ECO:0000256" key="2">
    <source>
        <dbReference type="SAM" id="SignalP"/>
    </source>
</evidence>
<evidence type="ECO:0000259" key="3">
    <source>
        <dbReference type="Pfam" id="PF10646"/>
    </source>
</evidence>
<keyword evidence="2" id="KW-0732">Signal</keyword>
<dbReference type="HOGENOM" id="CLU_080926_1_0_9"/>
<feature type="chain" id="PRO_5003604634" description="GerMN domain-containing protein" evidence="2">
    <location>
        <begin position="26"/>
        <end position="201"/>
    </location>
</feature>